<dbReference type="AlphaFoldDB" id="A0A0S1MIB9"/>
<organism evidence="2">
    <name type="scientific">Phakopsora pachyrhizi</name>
    <name type="common">Asian soybean rust disease fungus</name>
    <dbReference type="NCBI Taxonomy" id="170000"/>
    <lineage>
        <taxon>Eukaryota</taxon>
        <taxon>Fungi</taxon>
        <taxon>Dikarya</taxon>
        <taxon>Basidiomycota</taxon>
        <taxon>Pucciniomycotina</taxon>
        <taxon>Pucciniomycetes</taxon>
        <taxon>Pucciniales</taxon>
        <taxon>Phakopsoraceae</taxon>
        <taxon>Phakopsora</taxon>
    </lineage>
</organism>
<accession>A0A0S1MIB9</accession>
<evidence type="ECO:0000313" key="2">
    <source>
        <dbReference type="EMBL" id="ALL40631.1"/>
    </source>
</evidence>
<reference evidence="2" key="1">
    <citation type="submission" date="2015-07" db="EMBL/GenBank/DDBJ databases">
        <title>Elucidating the P. pachyrhizi secretome and potential effectors.</title>
        <authorList>
            <person name="de Carvalho M.C.C.G."/>
            <person name="Nascimento L.C."/>
            <person name="Darben L.M."/>
            <person name="Polizel-Podanosqui A.M."/>
            <person name="Lopes-Caitar V.S."/>
            <person name="Rocha C.S."/>
            <person name="Qi M."/>
            <person name="Carazolle M."/>
            <person name="Kuwahara M.K."/>
            <person name="Pereira G.A.G."/>
            <person name="Abdelnoor R.V."/>
            <person name="Whitham S.A."/>
            <person name="Marcelino-Guimaraes F.C."/>
        </authorList>
    </citation>
    <scope>NUCLEOTIDE SEQUENCE</scope>
</reference>
<feature type="region of interest" description="Disordered" evidence="1">
    <location>
        <begin position="1"/>
        <end position="27"/>
    </location>
</feature>
<name>A0A0S1MIB9_PHAPC</name>
<protein>
    <submittedName>
        <fullName evidence="2">Uncharacterized protein</fullName>
    </submittedName>
</protein>
<evidence type="ECO:0000256" key="1">
    <source>
        <dbReference type="SAM" id="MobiDB-lite"/>
    </source>
</evidence>
<sequence>MTRTLSSSPSSSSSSSSSITSKSSTSSSPSKLLFLITFFVSLLNPILSIGPALGEVDQIYYGVWVDSDIGYSDTPLLYNSRLQRNASVFHLAQNMPLRPYNYTTGIGGPAPEYLIENTATDAAVFLSVYPDSLTNLTDNDFTTLSHQIMACKKLFRYPPICFSPIRSLKKCARALFFQIRRTSIEQYS</sequence>
<dbReference type="EMBL" id="KT246540">
    <property type="protein sequence ID" value="ALL40631.1"/>
    <property type="molecule type" value="mRNA"/>
</dbReference>
<proteinExistence type="evidence at transcript level"/>